<dbReference type="AlphaFoldDB" id="A0A9Q6HN18"/>
<dbReference type="SUPFAM" id="SSF75445">
    <property type="entry name" value="D-ribose-5-phosphate isomerase (RpiA), lid domain"/>
    <property type="match status" value="1"/>
</dbReference>
<dbReference type="InterPro" id="IPR004788">
    <property type="entry name" value="Ribose5P_isomerase_type_A"/>
</dbReference>
<dbReference type="GO" id="GO:0004751">
    <property type="term" value="F:ribose-5-phosphate isomerase activity"/>
    <property type="evidence" value="ECO:0007669"/>
    <property type="project" value="UniProtKB-UniRule"/>
</dbReference>
<dbReference type="GO" id="GO:0005829">
    <property type="term" value="C:cytosol"/>
    <property type="evidence" value="ECO:0007669"/>
    <property type="project" value="TreeGrafter"/>
</dbReference>
<comment type="catalytic activity">
    <reaction evidence="1 3">
        <text>aldehydo-D-ribose 5-phosphate = D-ribulose 5-phosphate</text>
        <dbReference type="Rhea" id="RHEA:14657"/>
        <dbReference type="ChEBI" id="CHEBI:58121"/>
        <dbReference type="ChEBI" id="CHEBI:58273"/>
        <dbReference type="EC" id="5.3.1.6"/>
    </reaction>
</comment>
<dbReference type="SUPFAM" id="SSF100950">
    <property type="entry name" value="NagB/RpiA/CoA transferase-like"/>
    <property type="match status" value="1"/>
</dbReference>
<feature type="binding site" evidence="3">
    <location>
        <begin position="96"/>
        <end position="99"/>
    </location>
    <ligand>
        <name>substrate</name>
    </ligand>
</feature>
<name>A0A9Q6HN18_9STAP</name>
<comment type="similarity">
    <text evidence="3">Belongs to the ribose 5-phosphate isomerase family.</text>
</comment>
<dbReference type="NCBIfam" id="NF001924">
    <property type="entry name" value="PRK00702.1"/>
    <property type="match status" value="1"/>
</dbReference>
<dbReference type="FunFam" id="3.40.50.1360:FF:000001">
    <property type="entry name" value="Ribose-5-phosphate isomerase A"/>
    <property type="match status" value="1"/>
</dbReference>
<evidence type="ECO:0000256" key="2">
    <source>
        <dbReference type="ARBA" id="ARBA00023235"/>
    </source>
</evidence>
<dbReference type="EMBL" id="PZFQ01000031">
    <property type="protein sequence ID" value="PTI74881.1"/>
    <property type="molecule type" value="Genomic_DNA"/>
</dbReference>
<dbReference type="Proteomes" id="UP000241960">
    <property type="component" value="Unassembled WGS sequence"/>
</dbReference>
<organism evidence="4 5">
    <name type="scientific">Staphylococcus succinus</name>
    <dbReference type="NCBI Taxonomy" id="61015"/>
    <lineage>
        <taxon>Bacteria</taxon>
        <taxon>Bacillati</taxon>
        <taxon>Bacillota</taxon>
        <taxon>Bacilli</taxon>
        <taxon>Bacillales</taxon>
        <taxon>Staphylococcaceae</taxon>
        <taxon>Staphylococcus</taxon>
    </lineage>
</organism>
<comment type="subunit">
    <text evidence="3">Homodimer.</text>
</comment>
<feature type="active site" description="Proton acceptor" evidence="3">
    <location>
        <position position="105"/>
    </location>
</feature>
<dbReference type="PANTHER" id="PTHR11934:SF0">
    <property type="entry name" value="RIBOSE-5-PHOSPHATE ISOMERASE"/>
    <property type="match status" value="1"/>
</dbReference>
<feature type="binding site" evidence="3">
    <location>
        <position position="123"/>
    </location>
    <ligand>
        <name>substrate</name>
    </ligand>
</feature>
<gene>
    <name evidence="3" type="primary">rpiA</name>
    <name evidence="4" type="ORF">BU058_09400</name>
</gene>
<comment type="caution">
    <text evidence="4">The sequence shown here is derived from an EMBL/GenBank/DDBJ whole genome shotgun (WGS) entry which is preliminary data.</text>
</comment>
<dbReference type="PANTHER" id="PTHR11934">
    <property type="entry name" value="RIBOSE-5-PHOSPHATE ISOMERASE"/>
    <property type="match status" value="1"/>
</dbReference>
<evidence type="ECO:0000256" key="1">
    <source>
        <dbReference type="ARBA" id="ARBA00001713"/>
    </source>
</evidence>
<keyword evidence="2 3" id="KW-0413">Isomerase</keyword>
<dbReference type="GO" id="GO:0006014">
    <property type="term" value="P:D-ribose metabolic process"/>
    <property type="evidence" value="ECO:0007669"/>
    <property type="project" value="TreeGrafter"/>
</dbReference>
<feature type="binding site" evidence="3">
    <location>
        <begin position="83"/>
        <end position="86"/>
    </location>
    <ligand>
        <name>substrate</name>
    </ligand>
</feature>
<reference evidence="4 5" key="1">
    <citation type="journal article" date="2016" name="Front. Microbiol.">
        <title>Comprehensive Phylogenetic Analysis of Bovine Non-aureus Staphylococci Species Based on Whole-Genome Sequencing.</title>
        <authorList>
            <person name="Naushad S."/>
            <person name="Barkema H.W."/>
            <person name="Luby C."/>
            <person name="Condas L.A."/>
            <person name="Nobrega D.B."/>
            <person name="Carson D.A."/>
            <person name="De Buck J."/>
        </authorList>
    </citation>
    <scope>NUCLEOTIDE SEQUENCE [LARGE SCALE GENOMIC DNA]</scope>
    <source>
        <strain evidence="4 5">SNUC 1231</strain>
    </source>
</reference>
<evidence type="ECO:0000313" key="5">
    <source>
        <dbReference type="Proteomes" id="UP000241960"/>
    </source>
</evidence>
<evidence type="ECO:0000313" key="4">
    <source>
        <dbReference type="EMBL" id="PTI74881.1"/>
    </source>
</evidence>
<protein>
    <recommendedName>
        <fullName evidence="3">Ribose-5-phosphate isomerase A</fullName>
        <ecNumber evidence="3">5.3.1.6</ecNumber>
    </recommendedName>
    <alternativeName>
        <fullName evidence="3">Phosphoriboisomerase A</fullName>
        <shortName evidence="3">PRI</shortName>
    </alternativeName>
</protein>
<dbReference type="InterPro" id="IPR020672">
    <property type="entry name" value="Ribose5P_isomerase_typA_subgr"/>
</dbReference>
<dbReference type="Pfam" id="PF06026">
    <property type="entry name" value="Rib_5-P_isom_A"/>
    <property type="match status" value="1"/>
</dbReference>
<sequence length="232" mass="25152">MKNNELKKIVAKEAVTHIKDGMTIGLGTGSTMRYVLEFLGDQVKKGLDISGIPTSESTAELAKKFNIPLTSFKNVKKLDIAIDGADEVDAHFNLIKGGGGALLREKLIANAAKSFIVVIDKNKLVEQLGAFLLPVEIIPFGWEVTSQKIMDLGGVPKLRQLENQPYITDNGNYILDCDFGLIGNPPSLEKSLNSITGVVESGLFINMANKVLVSDDSTVQTLTNILIKEHSL</sequence>
<dbReference type="NCBIfam" id="TIGR00021">
    <property type="entry name" value="rpiA"/>
    <property type="match status" value="1"/>
</dbReference>
<dbReference type="CDD" id="cd01398">
    <property type="entry name" value="RPI_A"/>
    <property type="match status" value="1"/>
</dbReference>
<comment type="function">
    <text evidence="3">Catalyzes the reversible conversion of ribose-5-phosphate to ribulose 5-phosphate.</text>
</comment>
<dbReference type="InterPro" id="IPR037171">
    <property type="entry name" value="NagB/RpiA_transferase-like"/>
</dbReference>
<dbReference type="RefSeq" id="WP_107545186.1">
    <property type="nucleotide sequence ID" value="NZ_PZFQ01000031.1"/>
</dbReference>
<dbReference type="GO" id="GO:0009052">
    <property type="term" value="P:pentose-phosphate shunt, non-oxidative branch"/>
    <property type="evidence" value="ECO:0007669"/>
    <property type="project" value="UniProtKB-UniRule"/>
</dbReference>
<dbReference type="SMART" id="SM01134">
    <property type="entry name" value="DeoRC"/>
    <property type="match status" value="1"/>
</dbReference>
<proteinExistence type="inferred from homology"/>
<accession>A0A9Q6HN18</accession>
<comment type="pathway">
    <text evidence="3">Carbohydrate degradation; pentose phosphate pathway; D-ribose 5-phosphate from D-ribulose 5-phosphate (non-oxidative stage): step 1/1.</text>
</comment>
<dbReference type="Gene3D" id="3.30.70.260">
    <property type="match status" value="1"/>
</dbReference>
<feature type="binding site" evidence="3">
    <location>
        <begin position="28"/>
        <end position="31"/>
    </location>
    <ligand>
        <name>substrate</name>
    </ligand>
</feature>
<evidence type="ECO:0000256" key="3">
    <source>
        <dbReference type="HAMAP-Rule" id="MF_00170"/>
    </source>
</evidence>
<dbReference type="EC" id="5.3.1.6" evidence="3"/>
<dbReference type="HAMAP" id="MF_00170">
    <property type="entry name" value="Rib_5P_isom_A"/>
    <property type="match status" value="1"/>
</dbReference>
<dbReference type="Gene3D" id="3.40.50.1360">
    <property type="match status" value="1"/>
</dbReference>